<accession>A0ABS1CPG7</accession>
<feature type="non-terminal residue" evidence="1">
    <location>
        <position position="1"/>
    </location>
</feature>
<name>A0ABS1CPG7_9GAMM</name>
<protein>
    <submittedName>
        <fullName evidence="1">ISAs1 family transposase</fullName>
    </submittedName>
</protein>
<gene>
    <name evidence="1" type="ORF">CKO31_23995</name>
</gene>
<comment type="caution">
    <text evidence="1">The sequence shown here is derived from an EMBL/GenBank/DDBJ whole genome shotgun (WGS) entry which is preliminary data.</text>
</comment>
<reference evidence="1 2" key="1">
    <citation type="journal article" date="2020" name="Microorganisms">
        <title>Osmotic Adaptation and Compatible Solute Biosynthesis of Phototrophic Bacteria as Revealed from Genome Analyses.</title>
        <authorList>
            <person name="Imhoff J.F."/>
            <person name="Rahn T."/>
            <person name="Kunzel S."/>
            <person name="Keller A."/>
            <person name="Neulinger S.C."/>
        </authorList>
    </citation>
    <scope>NUCLEOTIDE SEQUENCE [LARGE SCALE GENOMIC DNA]</scope>
    <source>
        <strain evidence="1 2">DSM 6210</strain>
    </source>
</reference>
<proteinExistence type="predicted"/>
<dbReference type="EMBL" id="NRRV01000114">
    <property type="protein sequence ID" value="MBK1633747.1"/>
    <property type="molecule type" value="Genomic_DNA"/>
</dbReference>
<evidence type="ECO:0000313" key="1">
    <source>
        <dbReference type="EMBL" id="MBK1633747.1"/>
    </source>
</evidence>
<organism evidence="1 2">
    <name type="scientific">Thiohalocapsa halophila</name>
    <dbReference type="NCBI Taxonomy" id="69359"/>
    <lineage>
        <taxon>Bacteria</taxon>
        <taxon>Pseudomonadati</taxon>
        <taxon>Pseudomonadota</taxon>
        <taxon>Gammaproteobacteria</taxon>
        <taxon>Chromatiales</taxon>
        <taxon>Chromatiaceae</taxon>
        <taxon>Thiohalocapsa</taxon>
    </lineage>
</organism>
<evidence type="ECO:0000313" key="2">
    <source>
        <dbReference type="Proteomes" id="UP000748752"/>
    </source>
</evidence>
<keyword evidence="2" id="KW-1185">Reference proteome</keyword>
<dbReference type="Proteomes" id="UP000748752">
    <property type="component" value="Unassembled WGS sequence"/>
</dbReference>
<sequence>CMNLFEQEPSKRRLSQKRREAAWNDGYRAKVLFG</sequence>